<evidence type="ECO:0000313" key="4">
    <source>
        <dbReference type="EMBL" id="NEZ55917.1"/>
    </source>
</evidence>
<dbReference type="Pfam" id="PF00472">
    <property type="entry name" value="RF-1"/>
    <property type="match status" value="1"/>
</dbReference>
<comment type="caution">
    <text evidence="4">The sequence shown here is derived from an EMBL/GenBank/DDBJ whole genome shotgun (WGS) entry which is preliminary data.</text>
</comment>
<dbReference type="GO" id="GO:0072344">
    <property type="term" value="P:rescue of stalled ribosome"/>
    <property type="evidence" value="ECO:0007669"/>
    <property type="project" value="TreeGrafter"/>
</dbReference>
<dbReference type="AlphaFoldDB" id="A0A6M0RI14"/>
<dbReference type="GO" id="GO:0003747">
    <property type="term" value="F:translation release factor activity"/>
    <property type="evidence" value="ECO:0007669"/>
    <property type="project" value="InterPro"/>
</dbReference>
<proteinExistence type="inferred from homology"/>
<accession>A0A6M0RI14</accession>
<gene>
    <name evidence="4" type="ORF">DXZ20_09585</name>
</gene>
<dbReference type="EC" id="3.1.1.29" evidence="4"/>
<dbReference type="SUPFAM" id="SSF75620">
    <property type="entry name" value="Release factor"/>
    <property type="match status" value="1"/>
</dbReference>
<evidence type="ECO:0000256" key="2">
    <source>
        <dbReference type="SAM" id="MobiDB-lite"/>
    </source>
</evidence>
<dbReference type="InterPro" id="IPR000352">
    <property type="entry name" value="Pep_chain_release_fac_I"/>
</dbReference>
<feature type="region of interest" description="Disordered" evidence="2">
    <location>
        <begin position="99"/>
        <end position="139"/>
    </location>
</feature>
<name>A0A6M0RI14_9CYAN</name>
<feature type="compositionally biased region" description="Basic residues" evidence="2">
    <location>
        <begin position="101"/>
        <end position="116"/>
    </location>
</feature>
<sequence>MLRISNQVTIPDSEIELQAVRSQGAGGQNVNKVATAIHLRFNILASSLPEHYKTRLLTLNDSRITKGGVIHIKSQAYRTQLRNKTDALERLQQLIRAAMAVKKKRKPTKPSKAAKQRRLDNKTKRSQRKASRGRVSYDD</sequence>
<protein>
    <submittedName>
        <fullName evidence="4">Aminoacyl-tRNA hydrolase</fullName>
        <ecNumber evidence="4">3.1.1.29</ecNumber>
    </submittedName>
</protein>
<dbReference type="GO" id="GO:0004045">
    <property type="term" value="F:peptidyl-tRNA hydrolase activity"/>
    <property type="evidence" value="ECO:0007669"/>
    <property type="project" value="UniProtKB-EC"/>
</dbReference>
<dbReference type="NCBIfam" id="NF006718">
    <property type="entry name" value="PRK09256.1"/>
    <property type="match status" value="1"/>
</dbReference>
<dbReference type="PROSITE" id="PS00745">
    <property type="entry name" value="RF_PROK_I"/>
    <property type="match status" value="1"/>
</dbReference>
<dbReference type="RefSeq" id="WP_163697808.1">
    <property type="nucleotide sequence ID" value="NZ_QXHD01000004.1"/>
</dbReference>
<dbReference type="EMBL" id="QXHD01000004">
    <property type="protein sequence ID" value="NEZ55917.1"/>
    <property type="molecule type" value="Genomic_DNA"/>
</dbReference>
<keyword evidence="4" id="KW-0378">Hydrolase</keyword>
<dbReference type="InterPro" id="IPR045853">
    <property type="entry name" value="Pep_chain_release_fac_I_sf"/>
</dbReference>
<evidence type="ECO:0000313" key="5">
    <source>
        <dbReference type="Proteomes" id="UP000481033"/>
    </source>
</evidence>
<keyword evidence="5" id="KW-1185">Reference proteome</keyword>
<evidence type="ECO:0000256" key="1">
    <source>
        <dbReference type="ARBA" id="ARBA00010835"/>
    </source>
</evidence>
<dbReference type="Gene3D" id="3.30.160.20">
    <property type="match status" value="1"/>
</dbReference>
<dbReference type="PANTHER" id="PTHR47814:SF1">
    <property type="entry name" value="PEPTIDYL-TRNA HYDROLASE ARFB"/>
    <property type="match status" value="1"/>
</dbReference>
<dbReference type="PANTHER" id="PTHR47814">
    <property type="entry name" value="PEPTIDYL-TRNA HYDROLASE ARFB"/>
    <property type="match status" value="1"/>
</dbReference>
<organism evidence="4 5">
    <name type="scientific">Adonisia turfae CCMR0081</name>
    <dbReference type="NCBI Taxonomy" id="2292702"/>
    <lineage>
        <taxon>Bacteria</taxon>
        <taxon>Bacillati</taxon>
        <taxon>Cyanobacteriota</taxon>
        <taxon>Adonisia</taxon>
        <taxon>Adonisia turfae</taxon>
    </lineage>
</organism>
<dbReference type="GO" id="GO:0043022">
    <property type="term" value="F:ribosome binding"/>
    <property type="evidence" value="ECO:0007669"/>
    <property type="project" value="TreeGrafter"/>
</dbReference>
<reference evidence="4 5" key="1">
    <citation type="journal article" date="2020" name="Microb. Ecol.">
        <title>Ecogenomics of the Marine Benthic Filamentous Cyanobacterium Adonisia.</title>
        <authorList>
            <person name="Walter J.M."/>
            <person name="Coutinho F.H."/>
            <person name="Leomil L."/>
            <person name="Hargreaves P.I."/>
            <person name="Campeao M.E."/>
            <person name="Vieira V.V."/>
            <person name="Silva B.S."/>
            <person name="Fistarol G.O."/>
            <person name="Salomon P.S."/>
            <person name="Sawabe T."/>
            <person name="Mino S."/>
            <person name="Hosokawa M."/>
            <person name="Miyashita H."/>
            <person name="Maruyama F."/>
            <person name="van Verk M.C."/>
            <person name="Dutilh B.E."/>
            <person name="Thompson C.C."/>
            <person name="Thompson F.L."/>
        </authorList>
    </citation>
    <scope>NUCLEOTIDE SEQUENCE [LARGE SCALE GENOMIC DNA]</scope>
    <source>
        <strain evidence="4 5">CCMR0081</strain>
    </source>
</reference>
<feature type="domain" description="Prokaryotic-type class I peptide chain release factors" evidence="3">
    <location>
        <begin position="21"/>
        <end position="37"/>
    </location>
</feature>
<evidence type="ECO:0000259" key="3">
    <source>
        <dbReference type="PROSITE" id="PS00745"/>
    </source>
</evidence>
<dbReference type="Proteomes" id="UP000481033">
    <property type="component" value="Unassembled WGS sequence"/>
</dbReference>
<comment type="similarity">
    <text evidence="1">Belongs to the prokaryotic/mitochondrial release factor family.</text>
</comment>